<organism evidence="3 4">
    <name type="scientific">Nibrella saemangeumensis</name>
    <dbReference type="NCBI Taxonomy" id="1084526"/>
    <lineage>
        <taxon>Bacteria</taxon>
        <taxon>Pseudomonadati</taxon>
        <taxon>Bacteroidota</taxon>
        <taxon>Cytophagia</taxon>
        <taxon>Cytophagales</taxon>
        <taxon>Spirosomataceae</taxon>
        <taxon>Nibrella</taxon>
    </lineage>
</organism>
<evidence type="ECO:0000259" key="2">
    <source>
        <dbReference type="Pfam" id="PF03372"/>
    </source>
</evidence>
<evidence type="ECO:0000313" key="3">
    <source>
        <dbReference type="EMBL" id="GAA4470382.1"/>
    </source>
</evidence>
<dbReference type="InterPro" id="IPR036691">
    <property type="entry name" value="Endo/exonu/phosph_ase_sf"/>
</dbReference>
<keyword evidence="1" id="KW-0732">Signal</keyword>
<dbReference type="Proteomes" id="UP001501175">
    <property type="component" value="Unassembled WGS sequence"/>
</dbReference>
<keyword evidence="3" id="KW-0255">Endonuclease</keyword>
<sequence>MKLYLLPALLMLFSGIAPAQQNRPLPLNILSFNIRYNNPQDGLNAWPNRKEMAAKVFTDYQVDFAGLQEALAGQIYDLQQQLPQYAWIGVGRDDGKTKGEFSPIFYNKDKFEVLTQGTFWLSETPDVPGSKNWDAAITRVATYGQFREKRSGRKLFVINTHYDHIGEQARQNSSRLLIRKIKELSAGLPVILTGDFNSPEASPAIQTLTTDANFRLINTERLSEEAHTGGTASFNGFGKGKPGPAIDFILVGPAISVKRHDYLPIVNGEVYVSDHWPVISRVSVER</sequence>
<dbReference type="PANTHER" id="PTHR12121">
    <property type="entry name" value="CARBON CATABOLITE REPRESSOR PROTEIN 4"/>
    <property type="match status" value="1"/>
</dbReference>
<dbReference type="GO" id="GO:0004519">
    <property type="term" value="F:endonuclease activity"/>
    <property type="evidence" value="ECO:0007669"/>
    <property type="project" value="UniProtKB-KW"/>
</dbReference>
<accession>A0ABP8NR58</accession>
<dbReference type="Gene3D" id="3.60.10.10">
    <property type="entry name" value="Endonuclease/exonuclease/phosphatase"/>
    <property type="match status" value="1"/>
</dbReference>
<proteinExistence type="predicted"/>
<dbReference type="EMBL" id="BAABHD010000084">
    <property type="protein sequence ID" value="GAA4470382.1"/>
    <property type="molecule type" value="Genomic_DNA"/>
</dbReference>
<dbReference type="InterPro" id="IPR005135">
    <property type="entry name" value="Endo/exonuclease/phosphatase"/>
</dbReference>
<gene>
    <name evidence="3" type="ORF">GCM10023189_58840</name>
</gene>
<dbReference type="PANTHER" id="PTHR12121:SF36">
    <property type="entry name" value="ENDONUCLEASE_EXONUCLEASE_PHOSPHATASE DOMAIN-CONTAINING PROTEIN"/>
    <property type="match status" value="1"/>
</dbReference>
<dbReference type="RefSeq" id="WP_345249993.1">
    <property type="nucleotide sequence ID" value="NZ_BAABHD010000084.1"/>
</dbReference>
<dbReference type="SUPFAM" id="SSF56219">
    <property type="entry name" value="DNase I-like"/>
    <property type="match status" value="1"/>
</dbReference>
<dbReference type="CDD" id="cd09083">
    <property type="entry name" value="EEP-1"/>
    <property type="match status" value="1"/>
</dbReference>
<name>A0ABP8NR58_9BACT</name>
<evidence type="ECO:0000256" key="1">
    <source>
        <dbReference type="SAM" id="SignalP"/>
    </source>
</evidence>
<dbReference type="InterPro" id="IPR050410">
    <property type="entry name" value="CCR4/nocturin_mRNA_transcr"/>
</dbReference>
<dbReference type="Pfam" id="PF03372">
    <property type="entry name" value="Exo_endo_phos"/>
    <property type="match status" value="1"/>
</dbReference>
<keyword evidence="3" id="KW-0378">Hydrolase</keyword>
<feature type="chain" id="PRO_5047319692" evidence="1">
    <location>
        <begin position="20"/>
        <end position="286"/>
    </location>
</feature>
<comment type="caution">
    <text evidence="3">The sequence shown here is derived from an EMBL/GenBank/DDBJ whole genome shotgun (WGS) entry which is preliminary data.</text>
</comment>
<keyword evidence="3" id="KW-0540">Nuclease</keyword>
<feature type="signal peptide" evidence="1">
    <location>
        <begin position="1"/>
        <end position="19"/>
    </location>
</feature>
<evidence type="ECO:0000313" key="4">
    <source>
        <dbReference type="Proteomes" id="UP001501175"/>
    </source>
</evidence>
<protein>
    <submittedName>
        <fullName evidence="3">Endonuclease/exonuclease/phosphatase family protein</fullName>
    </submittedName>
</protein>
<feature type="domain" description="Endonuclease/exonuclease/phosphatase" evidence="2">
    <location>
        <begin position="30"/>
        <end position="275"/>
    </location>
</feature>
<reference evidence="4" key="1">
    <citation type="journal article" date="2019" name="Int. J. Syst. Evol. Microbiol.">
        <title>The Global Catalogue of Microorganisms (GCM) 10K type strain sequencing project: providing services to taxonomists for standard genome sequencing and annotation.</title>
        <authorList>
            <consortium name="The Broad Institute Genomics Platform"/>
            <consortium name="The Broad Institute Genome Sequencing Center for Infectious Disease"/>
            <person name="Wu L."/>
            <person name="Ma J."/>
        </authorList>
    </citation>
    <scope>NUCLEOTIDE SEQUENCE [LARGE SCALE GENOMIC DNA]</scope>
    <source>
        <strain evidence="4">JCM 17927</strain>
    </source>
</reference>
<keyword evidence="4" id="KW-1185">Reference proteome</keyword>